<sequence>MSKGKGRSQSKISRYAGAPVRLLCRARDLYVQSITSCAGNMSYGGGITDTSIGLPASTVSTLPKSFSVSSSRSSISNEDLRDLMRVASKRTLEDNFGTASPLQQTMAKGTGLMMPRSVSQTVAIARIDEDKPCDFTEDNNTLNTSDFLYPRSRSCAVVTNKRSPLSRSQY</sequence>
<reference evidence="1" key="1">
    <citation type="journal article" date="2023" name="Plant J.">
        <title>The genome of the king protea, Protea cynaroides.</title>
        <authorList>
            <person name="Chang J."/>
            <person name="Duong T.A."/>
            <person name="Schoeman C."/>
            <person name="Ma X."/>
            <person name="Roodt D."/>
            <person name="Barker N."/>
            <person name="Li Z."/>
            <person name="Van de Peer Y."/>
            <person name="Mizrachi E."/>
        </authorList>
    </citation>
    <scope>NUCLEOTIDE SEQUENCE</scope>
    <source>
        <tissue evidence="1">Young leaves</tissue>
    </source>
</reference>
<dbReference type="PANTHER" id="PTHR33526">
    <property type="entry name" value="OS07G0123800 PROTEIN"/>
    <property type="match status" value="1"/>
</dbReference>
<dbReference type="AlphaFoldDB" id="A0A9Q0K7J8"/>
<dbReference type="InterPro" id="IPR016972">
    <property type="entry name" value="UCP031279"/>
</dbReference>
<dbReference type="OrthoDB" id="1679543at2759"/>
<keyword evidence="2" id="KW-1185">Reference proteome</keyword>
<protein>
    <submittedName>
        <fullName evidence="1">Uncharacterized protein</fullName>
    </submittedName>
</protein>
<evidence type="ECO:0000313" key="1">
    <source>
        <dbReference type="EMBL" id="KAJ4965336.1"/>
    </source>
</evidence>
<dbReference type="EMBL" id="JAMYWD010000007">
    <property type="protein sequence ID" value="KAJ4965336.1"/>
    <property type="molecule type" value="Genomic_DNA"/>
</dbReference>
<name>A0A9Q0K7J8_9MAGN</name>
<gene>
    <name evidence="1" type="ORF">NE237_017185</name>
</gene>
<dbReference type="Proteomes" id="UP001141806">
    <property type="component" value="Unassembled WGS sequence"/>
</dbReference>
<evidence type="ECO:0000313" key="2">
    <source>
        <dbReference type="Proteomes" id="UP001141806"/>
    </source>
</evidence>
<proteinExistence type="predicted"/>
<organism evidence="1 2">
    <name type="scientific">Protea cynaroides</name>
    <dbReference type="NCBI Taxonomy" id="273540"/>
    <lineage>
        <taxon>Eukaryota</taxon>
        <taxon>Viridiplantae</taxon>
        <taxon>Streptophyta</taxon>
        <taxon>Embryophyta</taxon>
        <taxon>Tracheophyta</taxon>
        <taxon>Spermatophyta</taxon>
        <taxon>Magnoliopsida</taxon>
        <taxon>Proteales</taxon>
        <taxon>Proteaceae</taxon>
        <taxon>Protea</taxon>
    </lineage>
</organism>
<comment type="caution">
    <text evidence="1">The sequence shown here is derived from an EMBL/GenBank/DDBJ whole genome shotgun (WGS) entry which is preliminary data.</text>
</comment>
<accession>A0A9Q0K7J8</accession>
<dbReference type="PIRSF" id="PIRSF031279">
    <property type="entry name" value="UCP031279"/>
    <property type="match status" value="1"/>
</dbReference>
<dbReference type="PANTHER" id="PTHR33526:SF4">
    <property type="entry name" value="OS07G0123800 PROTEIN"/>
    <property type="match status" value="1"/>
</dbReference>